<dbReference type="STRING" id="1428644.BIV57_00640"/>
<dbReference type="Proteomes" id="UP000243342">
    <property type="component" value="Unassembled WGS sequence"/>
</dbReference>
<accession>A0A1J7C0Y6</accession>
<comment type="caution">
    <text evidence="1">The sequence shown here is derived from an EMBL/GenBank/DDBJ whole genome shotgun (WGS) entry which is preliminary data.</text>
</comment>
<dbReference type="AlphaFoldDB" id="A0A1J7C0Y6"/>
<reference evidence="1 2" key="1">
    <citation type="submission" date="2016-10" db="EMBL/GenBank/DDBJ databases">
        <title>Genome sequence of Streptomyces gilvigriseus MUSC 26.</title>
        <authorList>
            <person name="Lee L.-H."/>
            <person name="Ser H.-L."/>
        </authorList>
    </citation>
    <scope>NUCLEOTIDE SEQUENCE [LARGE SCALE GENOMIC DNA]</scope>
    <source>
        <strain evidence="1 2">MUSC 26</strain>
    </source>
</reference>
<proteinExistence type="predicted"/>
<name>A0A1J7C0Y6_9ACTN</name>
<gene>
    <name evidence="1" type="ORF">BIV57_00640</name>
</gene>
<protein>
    <submittedName>
        <fullName evidence="1">Uncharacterized protein</fullName>
    </submittedName>
</protein>
<dbReference type="EMBL" id="MLCF01000002">
    <property type="protein sequence ID" value="OIV39385.1"/>
    <property type="molecule type" value="Genomic_DNA"/>
</dbReference>
<organism evidence="1 2">
    <name type="scientific">Mangrovactinospora gilvigrisea</name>
    <dbReference type="NCBI Taxonomy" id="1428644"/>
    <lineage>
        <taxon>Bacteria</taxon>
        <taxon>Bacillati</taxon>
        <taxon>Actinomycetota</taxon>
        <taxon>Actinomycetes</taxon>
        <taxon>Kitasatosporales</taxon>
        <taxon>Streptomycetaceae</taxon>
        <taxon>Mangrovactinospora</taxon>
    </lineage>
</organism>
<evidence type="ECO:0000313" key="1">
    <source>
        <dbReference type="EMBL" id="OIV39385.1"/>
    </source>
</evidence>
<keyword evidence="2" id="KW-1185">Reference proteome</keyword>
<evidence type="ECO:0000313" key="2">
    <source>
        <dbReference type="Proteomes" id="UP000243342"/>
    </source>
</evidence>
<sequence length="69" mass="7143">MMISGIDWTAVRDSGFDDGAKAGQITSGSGGTITSAPQFLAFDHAVAGHGGITVAPATMKTSYIRFEQH</sequence>